<comment type="caution">
    <text evidence="2">The sequence shown here is derived from an EMBL/GenBank/DDBJ whole genome shotgun (WGS) entry which is preliminary data.</text>
</comment>
<keyword evidence="3" id="KW-1185">Reference proteome</keyword>
<accession>A0ABW5AXF3</accession>
<feature type="compositionally biased region" description="Basic and acidic residues" evidence="1">
    <location>
        <begin position="101"/>
        <end position="111"/>
    </location>
</feature>
<feature type="region of interest" description="Disordered" evidence="1">
    <location>
        <begin position="101"/>
        <end position="127"/>
    </location>
</feature>
<dbReference type="RefSeq" id="WP_378319979.1">
    <property type="nucleotide sequence ID" value="NZ_JBHUHY010000007.1"/>
</dbReference>
<dbReference type="EMBL" id="JBHUHY010000007">
    <property type="protein sequence ID" value="MFD2186980.1"/>
    <property type="molecule type" value="Genomic_DNA"/>
</dbReference>
<proteinExistence type="predicted"/>
<name>A0ABW5AXF3_9FLAO</name>
<reference evidence="3" key="1">
    <citation type="journal article" date="2019" name="Int. J. Syst. Evol. Microbiol.">
        <title>The Global Catalogue of Microorganisms (GCM) 10K type strain sequencing project: providing services to taxonomists for standard genome sequencing and annotation.</title>
        <authorList>
            <consortium name="The Broad Institute Genomics Platform"/>
            <consortium name="The Broad Institute Genome Sequencing Center for Infectious Disease"/>
            <person name="Wu L."/>
            <person name="Ma J."/>
        </authorList>
    </citation>
    <scope>NUCLEOTIDE SEQUENCE [LARGE SCALE GENOMIC DNA]</scope>
    <source>
        <strain evidence="3">DT92</strain>
    </source>
</reference>
<evidence type="ECO:0000313" key="2">
    <source>
        <dbReference type="EMBL" id="MFD2186980.1"/>
    </source>
</evidence>
<sequence length="283" mass="32404">MKNVRLTSYVLFLIFTIGCGVPQADFEKVKKENEDLKKELAECELTPTQILEKATSDYDAAEYTKSRERLQTLVAKYANSNEAKQGKRLLKKVENKILETARTSRQDKAPLDDNVDEENTDENSENNEEAITKMKVKYDINDDVTWYTDPSSSTLNNKSYIQTYIGKKEKKPWIGLSINYYSKKKWLHLQRIEISVDGEIFEIEEDTPGEFKAKKISGGKREWLDRVIKSRDIQLTEKIASSKTAKIKFVGEDDVYTKTVSKTEKKALQNVLDAFVALGGSMK</sequence>
<evidence type="ECO:0000256" key="1">
    <source>
        <dbReference type="SAM" id="MobiDB-lite"/>
    </source>
</evidence>
<organism evidence="2 3">
    <name type="scientific">Aquimarina celericrescens</name>
    <dbReference type="NCBI Taxonomy" id="1964542"/>
    <lineage>
        <taxon>Bacteria</taxon>
        <taxon>Pseudomonadati</taxon>
        <taxon>Bacteroidota</taxon>
        <taxon>Flavobacteriia</taxon>
        <taxon>Flavobacteriales</taxon>
        <taxon>Flavobacteriaceae</taxon>
        <taxon>Aquimarina</taxon>
    </lineage>
</organism>
<gene>
    <name evidence="2" type="ORF">ACFSJT_09265</name>
</gene>
<dbReference type="PROSITE" id="PS51257">
    <property type="entry name" value="PROKAR_LIPOPROTEIN"/>
    <property type="match status" value="1"/>
</dbReference>
<feature type="compositionally biased region" description="Acidic residues" evidence="1">
    <location>
        <begin position="113"/>
        <end position="127"/>
    </location>
</feature>
<evidence type="ECO:0000313" key="3">
    <source>
        <dbReference type="Proteomes" id="UP001597344"/>
    </source>
</evidence>
<protein>
    <submittedName>
        <fullName evidence="2">Uncharacterized protein</fullName>
    </submittedName>
</protein>
<dbReference type="Proteomes" id="UP001597344">
    <property type="component" value="Unassembled WGS sequence"/>
</dbReference>